<sequence>MNRLLFLIIILVLNSCKKESNVPSISNDGVEVVKSVSKVIKKRNFTLSNFSKIELISYYDRIAWDTIEYKNKEPFAKDLVDNYKLTFDSTMIEERVTLNKKQEKELLNLMVCDTCIPEEMSSACYRPRHMILFRDSKNRIIAYNEFCMSCNGARNSANLDGFQKYCLYEMGDLFRKFGIKLFVDYADEQKEYEVLRKKGY</sequence>
<evidence type="ECO:0000313" key="2">
    <source>
        <dbReference type="EMBL" id="MDX6185281.1"/>
    </source>
</evidence>
<name>A0AAJ2SF23_9FLAO</name>
<proteinExistence type="predicted"/>
<gene>
    <name evidence="1" type="ORF">SGQ18_05930</name>
    <name evidence="2" type="ORF">SGQ44_05905</name>
</gene>
<dbReference type="Proteomes" id="UP001270053">
    <property type="component" value="Unassembled WGS sequence"/>
</dbReference>
<organism evidence="2 3">
    <name type="scientific">Flavobacterium flavipigmentatum</name>
    <dbReference type="NCBI Taxonomy" id="2893884"/>
    <lineage>
        <taxon>Bacteria</taxon>
        <taxon>Pseudomonadati</taxon>
        <taxon>Bacteroidota</taxon>
        <taxon>Flavobacteriia</taxon>
        <taxon>Flavobacteriales</taxon>
        <taxon>Flavobacteriaceae</taxon>
        <taxon>Flavobacterium</taxon>
    </lineage>
</organism>
<reference evidence="2 4" key="1">
    <citation type="submission" date="2023-11" db="EMBL/GenBank/DDBJ databases">
        <title>Unpublished Manusciprt.</title>
        <authorList>
            <person name="Saticioglu I.B."/>
            <person name="Ay H."/>
            <person name="Ajmi N."/>
            <person name="Altun S."/>
            <person name="Duman M."/>
        </authorList>
    </citation>
    <scope>NUCLEOTIDE SEQUENCE</scope>
    <source>
        <strain evidence="1 4">Fl-33</strain>
        <strain evidence="2">Fl-77</strain>
    </source>
</reference>
<evidence type="ECO:0000313" key="1">
    <source>
        <dbReference type="EMBL" id="MDX6181685.1"/>
    </source>
</evidence>
<comment type="caution">
    <text evidence="2">The sequence shown here is derived from an EMBL/GenBank/DDBJ whole genome shotgun (WGS) entry which is preliminary data.</text>
</comment>
<protein>
    <submittedName>
        <fullName evidence="2">Uncharacterized protein</fullName>
    </submittedName>
</protein>
<dbReference type="RefSeq" id="WP_229973604.1">
    <property type="nucleotide sequence ID" value="NZ_CP087133.1"/>
</dbReference>
<dbReference type="AlphaFoldDB" id="A0AAJ2SF23"/>
<keyword evidence="4" id="KW-1185">Reference proteome</keyword>
<dbReference type="EMBL" id="JAWXVH010000002">
    <property type="protein sequence ID" value="MDX6185281.1"/>
    <property type="molecule type" value="Genomic_DNA"/>
</dbReference>
<accession>A0AAJ2SF23</accession>
<dbReference type="EMBL" id="JAWXVG010000002">
    <property type="protein sequence ID" value="MDX6181685.1"/>
    <property type="molecule type" value="Genomic_DNA"/>
</dbReference>
<evidence type="ECO:0000313" key="3">
    <source>
        <dbReference type="Proteomes" id="UP001270053"/>
    </source>
</evidence>
<evidence type="ECO:0000313" key="4">
    <source>
        <dbReference type="Proteomes" id="UP001278738"/>
    </source>
</evidence>
<dbReference type="Proteomes" id="UP001278738">
    <property type="component" value="Unassembled WGS sequence"/>
</dbReference>